<evidence type="ECO:0000256" key="4">
    <source>
        <dbReference type="ARBA" id="ARBA00022989"/>
    </source>
</evidence>
<evidence type="ECO:0000256" key="7">
    <source>
        <dbReference type="ARBA" id="ARBA00023180"/>
    </source>
</evidence>
<evidence type="ECO:0000256" key="9">
    <source>
        <dbReference type="SAM" id="Phobius"/>
    </source>
</evidence>
<dbReference type="EMBL" id="JAYKXH010000005">
    <property type="protein sequence ID" value="KAK7168826.1"/>
    <property type="molecule type" value="Genomic_DNA"/>
</dbReference>
<comment type="caution">
    <text evidence="10">The sequence shown here is derived from an EMBL/GenBank/DDBJ whole genome shotgun (WGS) entry which is preliminary data.</text>
</comment>
<dbReference type="PANTHER" id="PTHR11494">
    <property type="entry name" value="CYTOTOXIC T-LYMPHOCYTE PROTEIN"/>
    <property type="match status" value="1"/>
</dbReference>
<gene>
    <name evidence="10" type="ORF">R3I93_004968</name>
</gene>
<keyword evidence="7" id="KW-0325">Glycoprotein</keyword>
<keyword evidence="6" id="KW-1015">Disulfide bond</keyword>
<dbReference type="Proteomes" id="UP001364617">
    <property type="component" value="Unassembled WGS sequence"/>
</dbReference>
<keyword evidence="11" id="KW-1185">Reference proteome</keyword>
<dbReference type="AlphaFoldDB" id="A0AAN9DEY0"/>
<dbReference type="PANTHER" id="PTHR11494:SF8">
    <property type="entry name" value="CYTOTOXIC T-LYMPHOCYTE PROTEIN 4"/>
    <property type="match status" value="1"/>
</dbReference>
<keyword evidence="3" id="KW-0732">Signal</keyword>
<dbReference type="InterPro" id="IPR040216">
    <property type="entry name" value="CTLA4/CD28"/>
</dbReference>
<evidence type="ECO:0000256" key="8">
    <source>
        <dbReference type="ARBA" id="ARBA00023319"/>
    </source>
</evidence>
<evidence type="ECO:0000256" key="2">
    <source>
        <dbReference type="ARBA" id="ARBA00022692"/>
    </source>
</evidence>
<keyword evidence="2 9" id="KW-0812">Transmembrane</keyword>
<dbReference type="GO" id="GO:0009897">
    <property type="term" value="C:external side of plasma membrane"/>
    <property type="evidence" value="ECO:0007669"/>
    <property type="project" value="TreeGrafter"/>
</dbReference>
<keyword evidence="4 9" id="KW-1133">Transmembrane helix</keyword>
<feature type="transmembrane region" description="Helical" evidence="9">
    <location>
        <begin position="194"/>
        <end position="220"/>
    </location>
</feature>
<proteinExistence type="predicted"/>
<dbReference type="InterPro" id="IPR013783">
    <property type="entry name" value="Ig-like_fold"/>
</dbReference>
<protein>
    <submittedName>
        <fullName evidence="10">Uncharacterized protein</fullName>
    </submittedName>
</protein>
<keyword evidence="8" id="KW-0393">Immunoglobulin domain</keyword>
<dbReference type="GO" id="GO:0042129">
    <property type="term" value="P:regulation of T cell proliferation"/>
    <property type="evidence" value="ECO:0007669"/>
    <property type="project" value="InterPro"/>
</dbReference>
<evidence type="ECO:0000256" key="1">
    <source>
        <dbReference type="ARBA" id="ARBA00004479"/>
    </source>
</evidence>
<comment type="subcellular location">
    <subcellularLocation>
        <location evidence="1">Membrane</location>
        <topology evidence="1">Single-pass type I membrane protein</topology>
    </subcellularLocation>
</comment>
<dbReference type="GO" id="GO:0050852">
    <property type="term" value="P:T cell receptor signaling pathway"/>
    <property type="evidence" value="ECO:0007669"/>
    <property type="project" value="TreeGrafter"/>
</dbReference>
<evidence type="ECO:0000313" key="11">
    <source>
        <dbReference type="Proteomes" id="UP001364617"/>
    </source>
</evidence>
<organism evidence="10 11">
    <name type="scientific">Phoxinus phoxinus</name>
    <name type="common">Eurasian minnow</name>
    <dbReference type="NCBI Taxonomy" id="58324"/>
    <lineage>
        <taxon>Eukaryota</taxon>
        <taxon>Metazoa</taxon>
        <taxon>Chordata</taxon>
        <taxon>Craniata</taxon>
        <taxon>Vertebrata</taxon>
        <taxon>Euteleostomi</taxon>
        <taxon>Actinopterygii</taxon>
        <taxon>Neopterygii</taxon>
        <taxon>Teleostei</taxon>
        <taxon>Ostariophysi</taxon>
        <taxon>Cypriniformes</taxon>
        <taxon>Leuciscidae</taxon>
        <taxon>Phoxininae</taxon>
        <taxon>Phoxinus</taxon>
    </lineage>
</organism>
<keyword evidence="5 9" id="KW-0472">Membrane</keyword>
<evidence type="ECO:0000256" key="5">
    <source>
        <dbReference type="ARBA" id="ARBA00023136"/>
    </source>
</evidence>
<evidence type="ECO:0000256" key="3">
    <source>
        <dbReference type="ARBA" id="ARBA00022729"/>
    </source>
</evidence>
<dbReference type="Gene3D" id="2.60.40.10">
    <property type="entry name" value="Immunoglobulins"/>
    <property type="match status" value="1"/>
</dbReference>
<reference evidence="10 11" key="1">
    <citation type="submission" date="2024-02" db="EMBL/GenBank/DDBJ databases">
        <title>Chromosome-level genome assembly of the Eurasian Minnow (Phoxinus phoxinus).</title>
        <authorList>
            <person name="Oriowo T.O."/>
            <person name="Martin S."/>
            <person name="Stange M."/>
            <person name="Chrysostomakis Y."/>
            <person name="Brown T."/>
            <person name="Winkler S."/>
            <person name="Kukowka S."/>
            <person name="Myers E.W."/>
            <person name="Bohne A."/>
        </authorList>
    </citation>
    <scope>NUCLEOTIDE SEQUENCE [LARGE SCALE GENOMIC DNA]</scope>
    <source>
        <strain evidence="10">ZFMK-TIS-60720</strain>
        <tissue evidence="10">Whole Organism</tissue>
    </source>
</reference>
<name>A0AAN9DEY0_9TELE</name>
<evidence type="ECO:0000313" key="10">
    <source>
        <dbReference type="EMBL" id="KAK7168826.1"/>
    </source>
</evidence>
<sequence length="277" mass="31660">MMFVGDIDHLTHILPVFSPSSKNKLKNLGHHHTVKLKRNVNMPDRFTLLALSFSLILHNVCSWSVSEPLNQTLNDDGSVSVTCMFYGDEKFDALEAKLKMNGKEVCEIYTDDQENKECKWQHNNNTFTFTLMKPEALHKDEFSCQITKIKPLPIKSVDGPKTKLFRGYSNQCSCSCSHDQENTPEANHSLSDTYTLLICGLIIVVATLSLYGIILTAFYMRLRLAKSDSSDTMTYVPMQRNIKRRDPDNTEYVDMREVQKRGGSHRDMNHNSHMMTA</sequence>
<evidence type="ECO:0000256" key="6">
    <source>
        <dbReference type="ARBA" id="ARBA00023157"/>
    </source>
</evidence>
<accession>A0AAN9DEY0</accession>